<dbReference type="Proteomes" id="UP000729402">
    <property type="component" value="Unassembled WGS sequence"/>
</dbReference>
<keyword evidence="3" id="KW-1185">Reference proteome</keyword>
<organism evidence="2 3">
    <name type="scientific">Zizania palustris</name>
    <name type="common">Northern wild rice</name>
    <dbReference type="NCBI Taxonomy" id="103762"/>
    <lineage>
        <taxon>Eukaryota</taxon>
        <taxon>Viridiplantae</taxon>
        <taxon>Streptophyta</taxon>
        <taxon>Embryophyta</taxon>
        <taxon>Tracheophyta</taxon>
        <taxon>Spermatophyta</taxon>
        <taxon>Magnoliopsida</taxon>
        <taxon>Liliopsida</taxon>
        <taxon>Poales</taxon>
        <taxon>Poaceae</taxon>
        <taxon>BOP clade</taxon>
        <taxon>Oryzoideae</taxon>
        <taxon>Oryzeae</taxon>
        <taxon>Zizaniinae</taxon>
        <taxon>Zizania</taxon>
    </lineage>
</organism>
<comment type="caution">
    <text evidence="2">The sequence shown here is derived from an EMBL/GenBank/DDBJ whole genome shotgun (WGS) entry which is preliminary data.</text>
</comment>
<evidence type="ECO:0000313" key="3">
    <source>
        <dbReference type="Proteomes" id="UP000729402"/>
    </source>
</evidence>
<dbReference type="EMBL" id="JAAALK010000287">
    <property type="protein sequence ID" value="KAG8056582.1"/>
    <property type="molecule type" value="Genomic_DNA"/>
</dbReference>
<evidence type="ECO:0000256" key="1">
    <source>
        <dbReference type="SAM" id="MobiDB-lite"/>
    </source>
</evidence>
<reference evidence="2" key="1">
    <citation type="journal article" date="2021" name="bioRxiv">
        <title>Whole Genome Assembly and Annotation of Northern Wild Rice, Zizania palustris L., Supports a Whole Genome Duplication in the Zizania Genus.</title>
        <authorList>
            <person name="Haas M."/>
            <person name="Kono T."/>
            <person name="Macchietto M."/>
            <person name="Millas R."/>
            <person name="McGilp L."/>
            <person name="Shao M."/>
            <person name="Duquette J."/>
            <person name="Hirsch C.N."/>
            <person name="Kimball J."/>
        </authorList>
    </citation>
    <scope>NUCLEOTIDE SEQUENCE</scope>
    <source>
        <tissue evidence="2">Fresh leaf tissue</tissue>
    </source>
</reference>
<protein>
    <submittedName>
        <fullName evidence="2">Uncharacterized protein</fullName>
    </submittedName>
</protein>
<reference evidence="2" key="2">
    <citation type="submission" date="2021-02" db="EMBL/GenBank/DDBJ databases">
        <authorList>
            <person name="Kimball J.A."/>
            <person name="Haas M.W."/>
            <person name="Macchietto M."/>
            <person name="Kono T."/>
            <person name="Duquette J."/>
            <person name="Shao M."/>
        </authorList>
    </citation>
    <scope>NUCLEOTIDE SEQUENCE</scope>
    <source>
        <tissue evidence="2">Fresh leaf tissue</tissue>
    </source>
</reference>
<gene>
    <name evidence="2" type="ORF">GUJ93_ZPchr0002g25440</name>
</gene>
<name>A0A8J5V3C0_ZIZPA</name>
<sequence>MVSSATVLRSASRAFRQRRSSFNFMLQISAERRPGLLPPVEISPPRWYHSDHPVQKKSERTPPPNLLEGLKPILEKHGFENYSEDKKKDMMDMIAREQKQVDKMANTMDNIIDIMEAINEELVEMIELSR</sequence>
<evidence type="ECO:0000313" key="2">
    <source>
        <dbReference type="EMBL" id="KAG8056582.1"/>
    </source>
</evidence>
<feature type="compositionally biased region" description="Basic and acidic residues" evidence="1">
    <location>
        <begin position="48"/>
        <end position="60"/>
    </location>
</feature>
<accession>A0A8J5V3C0</accession>
<proteinExistence type="predicted"/>
<dbReference type="AlphaFoldDB" id="A0A8J5V3C0"/>
<feature type="region of interest" description="Disordered" evidence="1">
    <location>
        <begin position="35"/>
        <end position="69"/>
    </location>
</feature>